<dbReference type="Gene3D" id="1.10.357.10">
    <property type="entry name" value="Tetracycline Repressor, domain 2"/>
    <property type="match status" value="1"/>
</dbReference>
<dbReference type="InterPro" id="IPR009057">
    <property type="entry name" value="Homeodomain-like_sf"/>
</dbReference>
<proteinExistence type="predicted"/>
<accession>Q12NV7</accession>
<dbReference type="RefSeq" id="WP_011496027.1">
    <property type="nucleotide sequence ID" value="NC_007954.1"/>
</dbReference>
<dbReference type="InterPro" id="IPR001647">
    <property type="entry name" value="HTH_TetR"/>
</dbReference>
<keyword evidence="1 2" id="KW-0238">DNA-binding</keyword>
<keyword evidence="5" id="KW-1185">Reference proteome</keyword>
<dbReference type="Proteomes" id="UP000001982">
    <property type="component" value="Chromosome"/>
</dbReference>
<feature type="DNA-binding region" description="H-T-H motif" evidence="2">
    <location>
        <begin position="33"/>
        <end position="52"/>
    </location>
</feature>
<protein>
    <submittedName>
        <fullName evidence="4">Transcriptional regulator, TetR family</fullName>
    </submittedName>
</protein>
<dbReference type="HOGENOM" id="CLU_1150996_0_0_6"/>
<dbReference type="Pfam" id="PF00440">
    <property type="entry name" value="TetR_N"/>
    <property type="match status" value="1"/>
</dbReference>
<organism evidence="4 5">
    <name type="scientific">Shewanella denitrificans (strain OS217 / ATCC BAA-1090 / DSM 15013)</name>
    <dbReference type="NCBI Taxonomy" id="318161"/>
    <lineage>
        <taxon>Bacteria</taxon>
        <taxon>Pseudomonadati</taxon>
        <taxon>Pseudomonadota</taxon>
        <taxon>Gammaproteobacteria</taxon>
        <taxon>Alteromonadales</taxon>
        <taxon>Shewanellaceae</taxon>
        <taxon>Shewanella</taxon>
    </lineage>
</organism>
<dbReference type="PRINTS" id="PR00455">
    <property type="entry name" value="HTHTETR"/>
</dbReference>
<gene>
    <name evidence="4" type="ordered locus">Sden_1585</name>
</gene>
<dbReference type="GO" id="GO:0003677">
    <property type="term" value="F:DNA binding"/>
    <property type="evidence" value="ECO:0007669"/>
    <property type="project" value="UniProtKB-UniRule"/>
</dbReference>
<dbReference type="STRING" id="318161.Sden_1585"/>
<sequence length="239" mass="26967">MCPAARHTAEQQLEMILSAAVSVIEASSLLDFKMTSIAKEAGLSVGSLYKHVQSKEDLIILLACEMSEHIHGLMMTIYDTPLSMPQKLISFLLLDPKKARRFSFDLDLETLSGSEPVLRRCSPMWKARFLALESKLSEMCVQKNMDCFESGEFIGDNVEEVEELNFGNWAMSIGFKQIHSYFDVLSQHIPAQGCGDNFTLGNSSVRAMMRFINAYPWKQPLTLEGIELTKQELIKLGYR</sequence>
<name>Q12NV7_SHEDO</name>
<evidence type="ECO:0000313" key="4">
    <source>
        <dbReference type="EMBL" id="ABE54869.1"/>
    </source>
</evidence>
<dbReference type="AlphaFoldDB" id="Q12NV7"/>
<dbReference type="KEGG" id="sdn:Sden_1585"/>
<evidence type="ECO:0000313" key="5">
    <source>
        <dbReference type="Proteomes" id="UP000001982"/>
    </source>
</evidence>
<evidence type="ECO:0000259" key="3">
    <source>
        <dbReference type="PROSITE" id="PS50977"/>
    </source>
</evidence>
<dbReference type="SUPFAM" id="SSF46689">
    <property type="entry name" value="Homeodomain-like"/>
    <property type="match status" value="1"/>
</dbReference>
<dbReference type="OrthoDB" id="5918833at2"/>
<reference evidence="4 5" key="1">
    <citation type="submission" date="2006-03" db="EMBL/GenBank/DDBJ databases">
        <title>Complete sequence of Shewanella denitrificans OS217.</title>
        <authorList>
            <consortium name="US DOE Joint Genome Institute"/>
            <person name="Copeland A."/>
            <person name="Lucas S."/>
            <person name="Lapidus A."/>
            <person name="Barry K."/>
            <person name="Detter J.C."/>
            <person name="Glavina del Rio T."/>
            <person name="Hammon N."/>
            <person name="Israni S."/>
            <person name="Dalin E."/>
            <person name="Tice H."/>
            <person name="Pitluck S."/>
            <person name="Brettin T."/>
            <person name="Bruce D."/>
            <person name="Han C."/>
            <person name="Tapia R."/>
            <person name="Gilna P."/>
            <person name="Kiss H."/>
            <person name="Schmutz J."/>
            <person name="Larimer F."/>
            <person name="Land M."/>
            <person name="Hauser L."/>
            <person name="Kyrpides N."/>
            <person name="Lykidis A."/>
            <person name="Richardson P."/>
        </authorList>
    </citation>
    <scope>NUCLEOTIDE SEQUENCE [LARGE SCALE GENOMIC DNA]</scope>
    <source>
        <strain evidence="5">OS217 / ATCC BAA-1090 / DSM 15013</strain>
    </source>
</reference>
<feature type="domain" description="HTH tetR-type" evidence="3">
    <location>
        <begin position="10"/>
        <end position="70"/>
    </location>
</feature>
<evidence type="ECO:0000256" key="1">
    <source>
        <dbReference type="ARBA" id="ARBA00023125"/>
    </source>
</evidence>
<evidence type="ECO:0000256" key="2">
    <source>
        <dbReference type="PROSITE-ProRule" id="PRU00335"/>
    </source>
</evidence>
<dbReference type="PROSITE" id="PS50977">
    <property type="entry name" value="HTH_TETR_2"/>
    <property type="match status" value="1"/>
</dbReference>
<dbReference type="eggNOG" id="COG1309">
    <property type="taxonomic scope" value="Bacteria"/>
</dbReference>
<dbReference type="EMBL" id="CP000302">
    <property type="protein sequence ID" value="ABE54869.1"/>
    <property type="molecule type" value="Genomic_DNA"/>
</dbReference>